<sequence>MASGGTCYMTDSDMSSSLKAQKLITLLRYPYPQFRHLEIRAEDGQKHRHFADYSEPGNRCPFSRKDLRIMRGTLR</sequence>
<comment type="caution">
    <text evidence="1">The sequence shown here is derived from an EMBL/GenBank/DDBJ whole genome shotgun (WGS) entry which is preliminary data.</text>
</comment>
<keyword evidence="2" id="KW-1185">Reference proteome</keyword>
<reference evidence="1" key="1">
    <citation type="journal article" date="2021" name="Genome Biol. Evol.">
        <title>The assembled and annotated genome of the fairy-ring fungus Marasmius oreades.</title>
        <authorList>
            <person name="Hiltunen M."/>
            <person name="Ament-Velasquez S.L."/>
            <person name="Johannesson H."/>
        </authorList>
    </citation>
    <scope>NUCLEOTIDE SEQUENCE</scope>
    <source>
        <strain evidence="1">03SP1</strain>
    </source>
</reference>
<proteinExistence type="predicted"/>
<name>A0A9P7RR28_9AGAR</name>
<dbReference type="GeneID" id="66082847"/>
<gene>
    <name evidence="1" type="ORF">E1B28_013772</name>
</gene>
<accession>A0A9P7RR28</accession>
<dbReference type="RefSeq" id="XP_043004304.1">
    <property type="nucleotide sequence ID" value="XM_043158949.1"/>
</dbReference>
<evidence type="ECO:0000313" key="2">
    <source>
        <dbReference type="Proteomes" id="UP001049176"/>
    </source>
</evidence>
<dbReference type="AlphaFoldDB" id="A0A9P7RR28"/>
<dbReference type="EMBL" id="CM032189">
    <property type="protein sequence ID" value="KAG7087833.1"/>
    <property type="molecule type" value="Genomic_DNA"/>
</dbReference>
<protein>
    <submittedName>
        <fullName evidence="1">Uncharacterized protein</fullName>
    </submittedName>
</protein>
<evidence type="ECO:0000313" key="1">
    <source>
        <dbReference type="EMBL" id="KAG7087833.1"/>
    </source>
</evidence>
<dbReference type="KEGG" id="more:E1B28_013772"/>
<organism evidence="1 2">
    <name type="scientific">Marasmius oreades</name>
    <name type="common">fairy-ring Marasmius</name>
    <dbReference type="NCBI Taxonomy" id="181124"/>
    <lineage>
        <taxon>Eukaryota</taxon>
        <taxon>Fungi</taxon>
        <taxon>Dikarya</taxon>
        <taxon>Basidiomycota</taxon>
        <taxon>Agaricomycotina</taxon>
        <taxon>Agaricomycetes</taxon>
        <taxon>Agaricomycetidae</taxon>
        <taxon>Agaricales</taxon>
        <taxon>Marasmiineae</taxon>
        <taxon>Marasmiaceae</taxon>
        <taxon>Marasmius</taxon>
    </lineage>
</organism>
<dbReference type="Proteomes" id="UP001049176">
    <property type="component" value="Chromosome 9"/>
</dbReference>